<dbReference type="PANTHER" id="PTHR17614">
    <property type="entry name" value="ZINC FINGER-CONTAINING"/>
    <property type="match status" value="1"/>
</dbReference>
<accession>A0A8J6EWB4</accession>
<feature type="region of interest" description="Disordered" evidence="4">
    <location>
        <begin position="674"/>
        <end position="696"/>
    </location>
</feature>
<dbReference type="OrthoDB" id="4822at2759"/>
<keyword evidence="3" id="KW-0862">Zinc</keyword>
<feature type="domain" description="C2H2-type" evidence="5">
    <location>
        <begin position="24"/>
        <end position="46"/>
    </location>
</feature>
<name>A0A8J6EWB4_ELECQ</name>
<keyword evidence="2" id="KW-0863">Zinc-finger</keyword>
<sequence length="1242" mass="140080">MQGYAEKGKSIANALEDLKANFYCELCDKQYHKHQEFDNHINSYDHAHKQRLKELKQREFARNVASKSWKDEKKQEKALKRLHQLAELRKQPDCVAEEAPLFKTPRLKGPKEDLLTGRNEKIANLRCAVMCNPETVTSSSSSDSAEEKNADILFDGVVLKDSKCCFVEKQNQIEVPPLNSSNANNRAGVSFCFSKKALLKLDSSASVFNESLDEVNEYNQFLHHKAKQMSVSFRHYAHLNESTAETSVLSQPDETDMSLADNTPANVEKFKDDKGSQEYSKEQSEIAQSNITEKMHSPDTSCTDQPSQKEVNVPSETEPTSETTTEACCQMQSNVQETCSSKHTVADAILIEHFSNLLSQKQAKVEPSCKSKEENCEASNDLHENPCECPAPEHSLSESVNTNTQAKALSFLSVLSKDGNTILQWPTELVLFTKTQPKISYACNPLYFDFKCSPKNKTRRPDDKGTAGCKDGDQPNRGWEDKVSNINVETLVEGGMDSPPLEPKRGGNLEDLTDNHMESADNYQTAMGFIHKDKKIHCNENDPHVSTYFSHSRKCFIREPYESRKRKRSYHGQSDYCMVKENRHCREKWKRRRYLHQDSPRNDRSYSSKKSLESRQETISSFENSDSWKDSDSDTNSDISHKTSSSHLSYSSSSMSSGSSCRYKDLRCRASIQETSLNGDNGRSAKHKHDVSSESDYINDEKKLNCKHKHNKHNRFTEISRNEYLEHWLCSKHAWNKHRSWKKQSDLEADPIGEKLNSIHEDHTESLESVESRVDNSSASPEEIIDLPSPSRSSIDAEHSDNSATKDILQHHPQEVASVLVNCRNSTFKNIFEPKINNEQDQLVLGFHSEGKMASMQTVGDDNRTKEYDIDFNKPLEGSPLNCNMVGYEKLEAPLHGEAKSSSNNVDLCSKDHMIEDSNSLQNRSEGCEDTAMTNCGNSSLDNVVHIDTKVITEAEKEKGQLISEEQPIMQSPDPVHLNFSYPLPSLKHTGGIDSPETKEELLRLGLPDVNTKLSLVDGNLKCFYDSSMQDFRKMDTRLHHKSSGPSLAQQPVTFSPDEVDKYKILQMQAQQHMQKQLLTKHFKTLPTNGSAVFSTSQTIQPVSIQHHPSITTIHHALMQRYAVTASMHSHVNHFPLPHLNHFPQTQFSPISLSSSLTPALFPTPQPIIGHALAHPLHLVSTAAIHPPHLTIQAIPHATLIPTIFAPHPNTGMHPTIQLHPLIHPLFQGQEFHHHSGSGHLH</sequence>
<evidence type="ECO:0000256" key="3">
    <source>
        <dbReference type="ARBA" id="ARBA00022833"/>
    </source>
</evidence>
<feature type="region of interest" description="Disordered" evidence="4">
    <location>
        <begin position="762"/>
        <end position="803"/>
    </location>
</feature>
<dbReference type="GO" id="GO:0008270">
    <property type="term" value="F:zinc ion binding"/>
    <property type="evidence" value="ECO:0007669"/>
    <property type="project" value="UniProtKB-KW"/>
</dbReference>
<dbReference type="SUPFAM" id="SSF57667">
    <property type="entry name" value="beta-beta-alpha zinc fingers"/>
    <property type="match status" value="1"/>
</dbReference>
<feature type="region of interest" description="Disordered" evidence="4">
    <location>
        <begin position="456"/>
        <end position="480"/>
    </location>
</feature>
<comment type="caution">
    <text evidence="6">The sequence shown here is derived from an EMBL/GenBank/DDBJ whole genome shotgun (WGS) entry which is preliminary data.</text>
</comment>
<keyword evidence="7" id="KW-1185">Reference proteome</keyword>
<evidence type="ECO:0000313" key="7">
    <source>
        <dbReference type="Proteomes" id="UP000770717"/>
    </source>
</evidence>
<organism evidence="6 7">
    <name type="scientific">Eleutherodactylus coqui</name>
    <name type="common">Puerto Rican coqui</name>
    <dbReference type="NCBI Taxonomy" id="57060"/>
    <lineage>
        <taxon>Eukaryota</taxon>
        <taxon>Metazoa</taxon>
        <taxon>Chordata</taxon>
        <taxon>Craniata</taxon>
        <taxon>Vertebrata</taxon>
        <taxon>Euteleostomi</taxon>
        <taxon>Amphibia</taxon>
        <taxon>Batrachia</taxon>
        <taxon>Anura</taxon>
        <taxon>Neobatrachia</taxon>
        <taxon>Hyloidea</taxon>
        <taxon>Eleutherodactylidae</taxon>
        <taxon>Eleutherodactylinae</taxon>
        <taxon>Eleutherodactylus</taxon>
        <taxon>Eleutherodactylus</taxon>
    </lineage>
</organism>
<dbReference type="PROSITE" id="PS00028">
    <property type="entry name" value="ZINC_FINGER_C2H2_1"/>
    <property type="match status" value="1"/>
</dbReference>
<protein>
    <recommendedName>
        <fullName evidence="5">C2H2-type domain-containing protein</fullName>
    </recommendedName>
</protein>
<feature type="region of interest" description="Disordered" evidence="4">
    <location>
        <begin position="493"/>
        <end position="514"/>
    </location>
</feature>
<keyword evidence="1" id="KW-0479">Metal-binding</keyword>
<feature type="compositionally biased region" description="Basic and acidic residues" evidence="4">
    <location>
        <begin position="762"/>
        <end position="774"/>
    </location>
</feature>
<feature type="compositionally biased region" description="Basic and acidic residues" evidence="4">
    <location>
        <begin position="268"/>
        <end position="284"/>
    </location>
</feature>
<evidence type="ECO:0000256" key="1">
    <source>
        <dbReference type="ARBA" id="ARBA00022723"/>
    </source>
</evidence>
<proteinExistence type="predicted"/>
<evidence type="ECO:0000259" key="5">
    <source>
        <dbReference type="PROSITE" id="PS00028"/>
    </source>
</evidence>
<dbReference type="AlphaFoldDB" id="A0A8J6EWB4"/>
<feature type="compositionally biased region" description="Basic and acidic residues" evidence="4">
    <location>
        <begin position="502"/>
        <end position="514"/>
    </location>
</feature>
<feature type="compositionally biased region" description="Basic and acidic residues" evidence="4">
    <location>
        <begin position="596"/>
        <end position="616"/>
    </location>
</feature>
<feature type="region of interest" description="Disordered" evidence="4">
    <location>
        <begin position="596"/>
        <end position="661"/>
    </location>
</feature>
<dbReference type="EMBL" id="WNTK01000011">
    <property type="protein sequence ID" value="KAG9476368.1"/>
    <property type="molecule type" value="Genomic_DNA"/>
</dbReference>
<dbReference type="InterPro" id="IPR036236">
    <property type="entry name" value="Znf_C2H2_sf"/>
</dbReference>
<dbReference type="InterPro" id="IPR013087">
    <property type="entry name" value="Znf_C2H2_type"/>
</dbReference>
<evidence type="ECO:0000313" key="6">
    <source>
        <dbReference type="EMBL" id="KAG9476368.1"/>
    </source>
</evidence>
<reference evidence="6" key="1">
    <citation type="thesis" date="2020" institute="ProQuest LLC" country="789 East Eisenhower Parkway, Ann Arbor, MI, USA">
        <title>Comparative Genomics and Chromosome Evolution.</title>
        <authorList>
            <person name="Mudd A.B."/>
        </authorList>
    </citation>
    <scope>NUCLEOTIDE SEQUENCE</scope>
    <source>
        <strain evidence="6">HN-11 Male</strain>
        <tissue evidence="6">Kidney and liver</tissue>
    </source>
</reference>
<evidence type="ECO:0000256" key="4">
    <source>
        <dbReference type="SAM" id="MobiDB-lite"/>
    </source>
</evidence>
<dbReference type="InterPro" id="IPR052445">
    <property type="entry name" value="ZnF-G_patch_domain"/>
</dbReference>
<dbReference type="GO" id="GO:0005634">
    <property type="term" value="C:nucleus"/>
    <property type="evidence" value="ECO:0007669"/>
    <property type="project" value="TreeGrafter"/>
</dbReference>
<gene>
    <name evidence="6" type="ORF">GDO78_003100</name>
</gene>
<feature type="compositionally biased region" description="Low complexity" evidence="4">
    <location>
        <begin position="642"/>
        <end position="660"/>
    </location>
</feature>
<feature type="region of interest" description="Disordered" evidence="4">
    <location>
        <begin position="244"/>
        <end position="320"/>
    </location>
</feature>
<evidence type="ECO:0000256" key="2">
    <source>
        <dbReference type="ARBA" id="ARBA00022771"/>
    </source>
</evidence>
<feature type="compositionally biased region" description="Polar residues" evidence="4">
    <location>
        <begin position="285"/>
        <end position="310"/>
    </location>
</feature>
<dbReference type="Proteomes" id="UP000770717">
    <property type="component" value="Unassembled WGS sequence"/>
</dbReference>
<feature type="compositionally biased region" description="Basic and acidic residues" evidence="4">
    <location>
        <begin position="459"/>
        <end position="480"/>
    </location>
</feature>
<dbReference type="PANTHER" id="PTHR17614:SF12">
    <property type="entry name" value="ZINC FINGER PROTEIN 804B"/>
    <property type="match status" value="1"/>
</dbReference>